<evidence type="ECO:0000256" key="10">
    <source>
        <dbReference type="ARBA" id="ARBA00044737"/>
    </source>
</evidence>
<comment type="pathway">
    <text evidence="2">Lipid metabolism; sphingolipid metabolism.</text>
</comment>
<dbReference type="FunFam" id="3.40.50.720:FF:000468">
    <property type="entry name" value="Short-chain dehydrogenase, putative"/>
    <property type="match status" value="1"/>
</dbReference>
<evidence type="ECO:0000313" key="14">
    <source>
        <dbReference type="Proteomes" id="UP000789739"/>
    </source>
</evidence>
<evidence type="ECO:0000256" key="2">
    <source>
        <dbReference type="ARBA" id="ARBA00004760"/>
    </source>
</evidence>
<dbReference type="GO" id="GO:0005789">
    <property type="term" value="C:endoplasmic reticulum membrane"/>
    <property type="evidence" value="ECO:0007669"/>
    <property type="project" value="TreeGrafter"/>
</dbReference>
<dbReference type="EC" id="1.1.1.102" evidence="9"/>
<proteinExistence type="predicted"/>
<dbReference type="PRINTS" id="PR00081">
    <property type="entry name" value="GDHRDH"/>
</dbReference>
<dbReference type="Pfam" id="PF00106">
    <property type="entry name" value="adh_short"/>
    <property type="match status" value="1"/>
</dbReference>
<dbReference type="InterPro" id="IPR002347">
    <property type="entry name" value="SDR_fam"/>
</dbReference>
<dbReference type="PANTHER" id="PTHR43550">
    <property type="entry name" value="3-KETODIHYDROSPHINGOSINE REDUCTASE"/>
    <property type="match status" value="1"/>
</dbReference>
<evidence type="ECO:0000256" key="9">
    <source>
        <dbReference type="ARBA" id="ARBA00026112"/>
    </source>
</evidence>
<evidence type="ECO:0000256" key="6">
    <source>
        <dbReference type="ARBA" id="ARBA00022919"/>
    </source>
</evidence>
<reference evidence="13" key="1">
    <citation type="submission" date="2021-06" db="EMBL/GenBank/DDBJ databases">
        <authorList>
            <person name="Kallberg Y."/>
            <person name="Tangrot J."/>
            <person name="Rosling A."/>
        </authorList>
    </citation>
    <scope>NUCLEOTIDE SEQUENCE</scope>
    <source>
        <strain evidence="13">BR232B</strain>
    </source>
</reference>
<protein>
    <recommendedName>
        <fullName evidence="9">3-dehydrosphinganine reductase</fullName>
        <ecNumber evidence="9">1.1.1.102</ecNumber>
    </recommendedName>
</protein>
<keyword evidence="4" id="KW-0256">Endoplasmic reticulum</keyword>
<comment type="function">
    <text evidence="10">Catalyzes the reduction of 3'-oxosphinganine (3-ketodihydrosphingosine/KDS) to sphinganine (dihydrosphingosine/DHS), the second step of de novo sphingolipid biosynthesis.</text>
</comment>
<evidence type="ECO:0000256" key="4">
    <source>
        <dbReference type="ARBA" id="ARBA00022824"/>
    </source>
</evidence>
<comment type="pathway">
    <text evidence="3">Sphingolipid metabolism.</text>
</comment>
<evidence type="ECO:0000256" key="5">
    <source>
        <dbReference type="ARBA" id="ARBA00022857"/>
    </source>
</evidence>
<comment type="caution">
    <text evidence="13">The sequence shown here is derived from an EMBL/GenBank/DDBJ whole genome shotgun (WGS) entry which is preliminary data.</text>
</comment>
<evidence type="ECO:0000256" key="1">
    <source>
        <dbReference type="ARBA" id="ARBA00004240"/>
    </source>
</evidence>
<sequence>MWSLIDYILQLTPYSELSGRLHPAASVVVTFVLLVVGYIIGSSITNKLFGKDNFPVKDKHVFIAGGSQGLGKALAILLAKKGAHVTIVARNKQALDAAIDEIQAEKLYPHQTITSVAADVTDHSQVVRAFDEAAAKHDGKTPDYLFCCTGNDYRPNLRHLMFVVGAARPRLFLEHSIQEFEDAMRLNYLGSLSVAHEGVKRMVHHGVKGKVVFVSSTLGFVGFIGYTEYAPSKCALRGLSESLRSELLLYGIDVHCFFPGAIRSPGFETENKTKPEITKRLEGEDEASPPDVIAMALYKGLRKGQFFITSDLLTDILRAGTHGITPTNNVIVDVLFDCISWIIAFPYIWYFDWQVRSAADKHIIKTADDNIH</sequence>
<keyword evidence="8" id="KW-0443">Lipid metabolism</keyword>
<evidence type="ECO:0000256" key="8">
    <source>
        <dbReference type="ARBA" id="ARBA00023098"/>
    </source>
</evidence>
<evidence type="ECO:0000313" key="13">
    <source>
        <dbReference type="EMBL" id="CAG8595957.1"/>
    </source>
</evidence>
<keyword evidence="6" id="KW-0746">Sphingolipid metabolism</keyword>
<dbReference type="AlphaFoldDB" id="A0A9N9CCY2"/>
<keyword evidence="5" id="KW-0521">NADP</keyword>
<dbReference type="Gene3D" id="3.40.50.720">
    <property type="entry name" value="NAD(P)-binding Rossmann-like Domain"/>
    <property type="match status" value="1"/>
</dbReference>
<keyword evidence="14" id="KW-1185">Reference proteome</keyword>
<dbReference type="GO" id="GO:0030148">
    <property type="term" value="P:sphingolipid biosynthetic process"/>
    <property type="evidence" value="ECO:0007669"/>
    <property type="project" value="InterPro"/>
</dbReference>
<keyword evidence="7" id="KW-0560">Oxidoreductase</keyword>
<keyword evidence="12" id="KW-0812">Transmembrane</keyword>
<dbReference type="InterPro" id="IPR045022">
    <property type="entry name" value="KDSR-like"/>
</dbReference>
<dbReference type="InterPro" id="IPR036291">
    <property type="entry name" value="NAD(P)-bd_dom_sf"/>
</dbReference>
<gene>
    <name evidence="13" type="ORF">PBRASI_LOCUS7380</name>
</gene>
<dbReference type="Proteomes" id="UP000789739">
    <property type="component" value="Unassembled WGS sequence"/>
</dbReference>
<dbReference type="CDD" id="cd08939">
    <property type="entry name" value="KDSR-like_SDR_c"/>
    <property type="match status" value="1"/>
</dbReference>
<name>A0A9N9CCY2_9GLOM</name>
<comment type="catalytic activity">
    <reaction evidence="11">
        <text>sphinganine + NADP(+) = 3-oxosphinganine + NADPH + H(+)</text>
        <dbReference type="Rhea" id="RHEA:22640"/>
        <dbReference type="ChEBI" id="CHEBI:15378"/>
        <dbReference type="ChEBI" id="CHEBI:57783"/>
        <dbReference type="ChEBI" id="CHEBI:57817"/>
        <dbReference type="ChEBI" id="CHEBI:58299"/>
        <dbReference type="ChEBI" id="CHEBI:58349"/>
        <dbReference type="EC" id="1.1.1.102"/>
    </reaction>
    <physiologicalReaction direction="right-to-left" evidence="11">
        <dbReference type="Rhea" id="RHEA:22642"/>
    </physiologicalReaction>
</comment>
<evidence type="ECO:0000256" key="7">
    <source>
        <dbReference type="ARBA" id="ARBA00023002"/>
    </source>
</evidence>
<keyword evidence="12" id="KW-1133">Transmembrane helix</keyword>
<comment type="subcellular location">
    <subcellularLocation>
        <location evidence="1">Endoplasmic reticulum</location>
    </subcellularLocation>
</comment>
<evidence type="ECO:0000256" key="11">
    <source>
        <dbReference type="ARBA" id="ARBA00048930"/>
    </source>
</evidence>
<dbReference type="SUPFAM" id="SSF51735">
    <property type="entry name" value="NAD(P)-binding Rossmann-fold domains"/>
    <property type="match status" value="1"/>
</dbReference>
<feature type="transmembrane region" description="Helical" evidence="12">
    <location>
        <begin position="20"/>
        <end position="41"/>
    </location>
</feature>
<evidence type="ECO:0000256" key="3">
    <source>
        <dbReference type="ARBA" id="ARBA00004991"/>
    </source>
</evidence>
<keyword evidence="12" id="KW-0472">Membrane</keyword>
<dbReference type="OrthoDB" id="10267115at2759"/>
<accession>A0A9N9CCY2</accession>
<dbReference type="EMBL" id="CAJVPI010001124">
    <property type="protein sequence ID" value="CAG8595957.1"/>
    <property type="molecule type" value="Genomic_DNA"/>
</dbReference>
<dbReference type="GO" id="GO:0047560">
    <property type="term" value="F:3-dehydrosphinganine reductase activity"/>
    <property type="evidence" value="ECO:0007669"/>
    <property type="project" value="UniProtKB-EC"/>
</dbReference>
<organism evidence="13 14">
    <name type="scientific">Paraglomus brasilianum</name>
    <dbReference type="NCBI Taxonomy" id="144538"/>
    <lineage>
        <taxon>Eukaryota</taxon>
        <taxon>Fungi</taxon>
        <taxon>Fungi incertae sedis</taxon>
        <taxon>Mucoromycota</taxon>
        <taxon>Glomeromycotina</taxon>
        <taxon>Glomeromycetes</taxon>
        <taxon>Paraglomerales</taxon>
        <taxon>Paraglomeraceae</taxon>
        <taxon>Paraglomus</taxon>
    </lineage>
</organism>
<dbReference type="GO" id="GO:0006666">
    <property type="term" value="P:3-keto-sphinganine metabolic process"/>
    <property type="evidence" value="ECO:0007669"/>
    <property type="project" value="InterPro"/>
</dbReference>
<dbReference type="PANTHER" id="PTHR43550:SF3">
    <property type="entry name" value="3-KETODIHYDROSPHINGOSINE REDUCTASE"/>
    <property type="match status" value="1"/>
</dbReference>
<evidence type="ECO:0000256" key="12">
    <source>
        <dbReference type="SAM" id="Phobius"/>
    </source>
</evidence>